<proteinExistence type="predicted"/>
<dbReference type="AlphaFoldDB" id="A0AAV4PL05"/>
<accession>A0AAV4PL05</accession>
<gene>
    <name evidence="1" type="ORF">CDAR_64001</name>
</gene>
<reference evidence="1 2" key="1">
    <citation type="submission" date="2021-06" db="EMBL/GenBank/DDBJ databases">
        <title>Caerostris darwini draft genome.</title>
        <authorList>
            <person name="Kono N."/>
            <person name="Arakawa K."/>
        </authorList>
    </citation>
    <scope>NUCLEOTIDE SEQUENCE [LARGE SCALE GENOMIC DNA]</scope>
</reference>
<dbReference type="Proteomes" id="UP001054837">
    <property type="component" value="Unassembled WGS sequence"/>
</dbReference>
<protein>
    <submittedName>
        <fullName evidence="1">Uncharacterized protein</fullName>
    </submittedName>
</protein>
<evidence type="ECO:0000313" key="2">
    <source>
        <dbReference type="Proteomes" id="UP001054837"/>
    </source>
</evidence>
<evidence type="ECO:0000313" key="1">
    <source>
        <dbReference type="EMBL" id="GIX96858.1"/>
    </source>
</evidence>
<dbReference type="EMBL" id="BPLQ01002979">
    <property type="protein sequence ID" value="GIX96858.1"/>
    <property type="molecule type" value="Genomic_DNA"/>
</dbReference>
<keyword evidence="2" id="KW-1185">Reference proteome</keyword>
<sequence length="248" mass="28148">MGGKGGAQGIFNSGLDFPRALPGLAISTAGHFYRESLARERGSQWDGRPSFFLLIPFRPIRAPVGPRNLSVHLPKWEVREVHRIFLIQASTSPVPSRDSQSRLRVIFIGNRSLVKGVLNGTREKCFIMGRGVRLIIYVREIRRSKGERPSFFLLISFRPIRAPVGPRNLSVHLSKWEEREGIFNSNPDFPQCLPGTHFYRESLAREKGFQWDERENTSSWVGVGVERKEYAVEIFSTVMAHLSTVTLS</sequence>
<organism evidence="1 2">
    <name type="scientific">Caerostris darwini</name>
    <dbReference type="NCBI Taxonomy" id="1538125"/>
    <lineage>
        <taxon>Eukaryota</taxon>
        <taxon>Metazoa</taxon>
        <taxon>Ecdysozoa</taxon>
        <taxon>Arthropoda</taxon>
        <taxon>Chelicerata</taxon>
        <taxon>Arachnida</taxon>
        <taxon>Araneae</taxon>
        <taxon>Araneomorphae</taxon>
        <taxon>Entelegynae</taxon>
        <taxon>Araneoidea</taxon>
        <taxon>Araneidae</taxon>
        <taxon>Caerostris</taxon>
    </lineage>
</organism>
<name>A0AAV4PL05_9ARAC</name>
<comment type="caution">
    <text evidence="1">The sequence shown here is derived from an EMBL/GenBank/DDBJ whole genome shotgun (WGS) entry which is preliminary data.</text>
</comment>